<evidence type="ECO:0000313" key="2">
    <source>
        <dbReference type="Proteomes" id="UP000708208"/>
    </source>
</evidence>
<comment type="caution">
    <text evidence="1">The sequence shown here is derived from an EMBL/GenBank/DDBJ whole genome shotgun (WGS) entry which is preliminary data.</text>
</comment>
<dbReference type="Proteomes" id="UP000708208">
    <property type="component" value="Unassembled WGS sequence"/>
</dbReference>
<accession>A0A8J2LJD5</accession>
<sequence>MCFVPEIAGDCHLFAKKVSMKRKTGTRAKAALAKKAKKAAEAEPVVNENVSSPEPADSEKVKVHVLFCRG</sequence>
<name>A0A8J2LJD5_9HEXA</name>
<proteinExistence type="predicted"/>
<reference evidence="1" key="1">
    <citation type="submission" date="2021-06" db="EMBL/GenBank/DDBJ databases">
        <authorList>
            <person name="Hodson N. C."/>
            <person name="Mongue J. A."/>
            <person name="Jaron S. K."/>
        </authorList>
    </citation>
    <scope>NUCLEOTIDE SEQUENCE</scope>
</reference>
<dbReference type="EMBL" id="CAJVCH010570153">
    <property type="protein sequence ID" value="CAG7834188.1"/>
    <property type="molecule type" value="Genomic_DNA"/>
</dbReference>
<dbReference type="AlphaFoldDB" id="A0A8J2LJD5"/>
<protein>
    <submittedName>
        <fullName evidence="1">Uncharacterized protein</fullName>
    </submittedName>
</protein>
<evidence type="ECO:0000313" key="1">
    <source>
        <dbReference type="EMBL" id="CAG7834189.1"/>
    </source>
</evidence>
<keyword evidence="2" id="KW-1185">Reference proteome</keyword>
<dbReference type="EMBL" id="CAJVCH010570153">
    <property type="protein sequence ID" value="CAG7834189.1"/>
    <property type="molecule type" value="Genomic_DNA"/>
</dbReference>
<organism evidence="1 2">
    <name type="scientific">Allacma fusca</name>
    <dbReference type="NCBI Taxonomy" id="39272"/>
    <lineage>
        <taxon>Eukaryota</taxon>
        <taxon>Metazoa</taxon>
        <taxon>Ecdysozoa</taxon>
        <taxon>Arthropoda</taxon>
        <taxon>Hexapoda</taxon>
        <taxon>Collembola</taxon>
        <taxon>Symphypleona</taxon>
        <taxon>Sminthuridae</taxon>
        <taxon>Allacma</taxon>
    </lineage>
</organism>
<gene>
    <name evidence="1" type="ORF">AFUS01_LOCUS43717</name>
</gene>